<sequence>MTARLRGQTLRLLFYESPHSRNFFAEPEKDLHLWHDPISLSTDMPIASASTVLFIPTFLILPQ</sequence>
<proteinExistence type="predicted"/>
<name>A0AAW2IYK0_9LAMI</name>
<gene>
    <name evidence="1" type="ORF">Sangu_2717200</name>
</gene>
<dbReference type="EMBL" id="JACGWK010001511">
    <property type="protein sequence ID" value="KAL0286888.1"/>
    <property type="molecule type" value="Genomic_DNA"/>
</dbReference>
<protein>
    <submittedName>
        <fullName evidence="1">Uncharacterized protein</fullName>
    </submittedName>
</protein>
<dbReference type="AlphaFoldDB" id="A0AAW2IYK0"/>
<comment type="caution">
    <text evidence="1">The sequence shown here is derived from an EMBL/GenBank/DDBJ whole genome shotgun (WGS) entry which is preliminary data.</text>
</comment>
<reference evidence="1" key="1">
    <citation type="submission" date="2020-06" db="EMBL/GenBank/DDBJ databases">
        <authorList>
            <person name="Li T."/>
            <person name="Hu X."/>
            <person name="Zhang T."/>
            <person name="Song X."/>
            <person name="Zhang H."/>
            <person name="Dai N."/>
            <person name="Sheng W."/>
            <person name="Hou X."/>
            <person name="Wei L."/>
        </authorList>
    </citation>
    <scope>NUCLEOTIDE SEQUENCE</scope>
    <source>
        <strain evidence="1">G01</strain>
        <tissue evidence="1">Leaf</tissue>
    </source>
</reference>
<evidence type="ECO:0000313" key="1">
    <source>
        <dbReference type="EMBL" id="KAL0286888.1"/>
    </source>
</evidence>
<reference evidence="1" key="2">
    <citation type="journal article" date="2024" name="Plant">
        <title>Genomic evolution and insights into agronomic trait innovations of Sesamum species.</title>
        <authorList>
            <person name="Miao H."/>
            <person name="Wang L."/>
            <person name="Qu L."/>
            <person name="Liu H."/>
            <person name="Sun Y."/>
            <person name="Le M."/>
            <person name="Wang Q."/>
            <person name="Wei S."/>
            <person name="Zheng Y."/>
            <person name="Lin W."/>
            <person name="Duan Y."/>
            <person name="Cao H."/>
            <person name="Xiong S."/>
            <person name="Wang X."/>
            <person name="Wei L."/>
            <person name="Li C."/>
            <person name="Ma Q."/>
            <person name="Ju M."/>
            <person name="Zhao R."/>
            <person name="Li G."/>
            <person name="Mu C."/>
            <person name="Tian Q."/>
            <person name="Mei H."/>
            <person name="Zhang T."/>
            <person name="Gao T."/>
            <person name="Zhang H."/>
        </authorList>
    </citation>
    <scope>NUCLEOTIDE SEQUENCE</scope>
    <source>
        <strain evidence="1">G01</strain>
    </source>
</reference>
<accession>A0AAW2IYK0</accession>
<organism evidence="1">
    <name type="scientific">Sesamum angustifolium</name>
    <dbReference type="NCBI Taxonomy" id="2727405"/>
    <lineage>
        <taxon>Eukaryota</taxon>
        <taxon>Viridiplantae</taxon>
        <taxon>Streptophyta</taxon>
        <taxon>Embryophyta</taxon>
        <taxon>Tracheophyta</taxon>
        <taxon>Spermatophyta</taxon>
        <taxon>Magnoliopsida</taxon>
        <taxon>eudicotyledons</taxon>
        <taxon>Gunneridae</taxon>
        <taxon>Pentapetalae</taxon>
        <taxon>asterids</taxon>
        <taxon>lamiids</taxon>
        <taxon>Lamiales</taxon>
        <taxon>Pedaliaceae</taxon>
        <taxon>Sesamum</taxon>
    </lineage>
</organism>
<feature type="non-terminal residue" evidence="1">
    <location>
        <position position="63"/>
    </location>
</feature>